<sequence length="349" mass="36379">MDDLAVRRPASSDEASQSRPSLEQLKTRAIEALDAASEHSTPPSLRKKRFSTVTTSSVSLANSLLTPPPAYETAIRTSDSDSPSASPSRQTRRRPRPRSRPASPSPTASDEDPTSDSDDPLNELLRLTSSLLSTSTSILASSSSLHASLSRLLRSDALRPPAASFASSSAAEAATAGARAELELRHELARADGADERLRALEVEAERRSRGDARALLAARPANEDAPGSPSTRRSSIARQDRAERGRTVYVTATAGPSSGLAGLGEESNEPDGSEPVASTSIGLDPRPRRTPSAAQDLLGRIGGQKSATERESAPAGPADSGGADADALSSHSAPASALTCSRAARRHL</sequence>
<feature type="compositionally biased region" description="Low complexity" evidence="1">
    <location>
        <begin position="314"/>
        <end position="338"/>
    </location>
</feature>
<feature type="compositionally biased region" description="Low complexity" evidence="1">
    <location>
        <begin position="80"/>
        <end position="89"/>
    </location>
</feature>
<evidence type="ECO:0000313" key="2">
    <source>
        <dbReference type="EMBL" id="GJN88193.1"/>
    </source>
</evidence>
<proteinExistence type="predicted"/>
<dbReference type="Proteomes" id="UP001342314">
    <property type="component" value="Unassembled WGS sequence"/>
</dbReference>
<reference evidence="2 3" key="1">
    <citation type="submission" date="2021-12" db="EMBL/GenBank/DDBJ databases">
        <title>High titer production of polyol ester of fatty acids by Rhodotorula paludigena BS15 towards product separation-free biomass refinery.</title>
        <authorList>
            <person name="Mano J."/>
            <person name="Ono H."/>
            <person name="Tanaka T."/>
            <person name="Naito K."/>
            <person name="Sushida H."/>
            <person name="Ike M."/>
            <person name="Tokuyasu K."/>
            <person name="Kitaoka M."/>
        </authorList>
    </citation>
    <scope>NUCLEOTIDE SEQUENCE [LARGE SCALE GENOMIC DNA]</scope>
    <source>
        <strain evidence="2 3">BS15</strain>
    </source>
</reference>
<feature type="compositionally biased region" description="Basic and acidic residues" evidence="1">
    <location>
        <begin position="204"/>
        <end position="213"/>
    </location>
</feature>
<feature type="region of interest" description="Disordered" evidence="1">
    <location>
        <begin position="204"/>
        <end position="349"/>
    </location>
</feature>
<evidence type="ECO:0000313" key="3">
    <source>
        <dbReference type="Proteomes" id="UP001342314"/>
    </source>
</evidence>
<evidence type="ECO:0008006" key="4">
    <source>
        <dbReference type="Google" id="ProtNLM"/>
    </source>
</evidence>
<feature type="region of interest" description="Disordered" evidence="1">
    <location>
        <begin position="1"/>
        <end position="123"/>
    </location>
</feature>
<feature type="compositionally biased region" description="Polar residues" evidence="1">
    <location>
        <begin position="51"/>
        <end position="65"/>
    </location>
</feature>
<dbReference type="EMBL" id="BQKY01000002">
    <property type="protein sequence ID" value="GJN88193.1"/>
    <property type="molecule type" value="Genomic_DNA"/>
</dbReference>
<feature type="compositionally biased region" description="Basic residues" evidence="1">
    <location>
        <begin position="90"/>
        <end position="99"/>
    </location>
</feature>
<comment type="caution">
    <text evidence="2">The sequence shown here is derived from an EMBL/GenBank/DDBJ whole genome shotgun (WGS) entry which is preliminary data.</text>
</comment>
<protein>
    <recommendedName>
        <fullName evidence="4">Proteophosphoglycan ppg4</fullName>
    </recommendedName>
</protein>
<organism evidence="2 3">
    <name type="scientific">Rhodotorula paludigena</name>
    <dbReference type="NCBI Taxonomy" id="86838"/>
    <lineage>
        <taxon>Eukaryota</taxon>
        <taxon>Fungi</taxon>
        <taxon>Dikarya</taxon>
        <taxon>Basidiomycota</taxon>
        <taxon>Pucciniomycotina</taxon>
        <taxon>Microbotryomycetes</taxon>
        <taxon>Sporidiobolales</taxon>
        <taxon>Sporidiobolaceae</taxon>
        <taxon>Rhodotorula</taxon>
    </lineage>
</organism>
<dbReference type="AlphaFoldDB" id="A0AAV5GHU8"/>
<feature type="compositionally biased region" description="Polar residues" evidence="1">
    <location>
        <begin position="229"/>
        <end position="238"/>
    </location>
</feature>
<gene>
    <name evidence="2" type="ORF">Rhopal_001158-T1</name>
</gene>
<evidence type="ECO:0000256" key="1">
    <source>
        <dbReference type="SAM" id="MobiDB-lite"/>
    </source>
</evidence>
<keyword evidence="3" id="KW-1185">Reference proteome</keyword>
<name>A0AAV5GHU8_9BASI</name>
<accession>A0AAV5GHU8</accession>
<feature type="compositionally biased region" description="Acidic residues" evidence="1">
    <location>
        <begin position="109"/>
        <end position="121"/>
    </location>
</feature>